<dbReference type="SUPFAM" id="SSF55785">
    <property type="entry name" value="PYP-like sensor domain (PAS domain)"/>
    <property type="match status" value="1"/>
</dbReference>
<dbReference type="SMART" id="SM00091">
    <property type="entry name" value="PAS"/>
    <property type="match status" value="1"/>
</dbReference>
<dbReference type="Gene3D" id="2.40.30.170">
    <property type="match status" value="1"/>
</dbReference>
<dbReference type="EMBL" id="AP028679">
    <property type="protein sequence ID" value="BEQ13926.1"/>
    <property type="molecule type" value="Genomic_DNA"/>
</dbReference>
<protein>
    <recommendedName>
        <fullName evidence="5">PAS domain-containing protein</fullName>
    </recommendedName>
</protein>
<dbReference type="InterPro" id="IPR035965">
    <property type="entry name" value="PAS-like_dom_sf"/>
</dbReference>
<feature type="coiled-coil region" evidence="3">
    <location>
        <begin position="132"/>
        <end position="159"/>
    </location>
</feature>
<evidence type="ECO:0000313" key="7">
    <source>
        <dbReference type="Proteomes" id="UP001366166"/>
    </source>
</evidence>
<dbReference type="Gene3D" id="3.30.450.20">
    <property type="entry name" value="PAS domain"/>
    <property type="match status" value="1"/>
</dbReference>
<accession>A0AAU9ETR2</accession>
<organism evidence="6 7">
    <name type="scientific">Desulfoferula mesophila</name>
    <dbReference type="NCBI Taxonomy" id="3058419"/>
    <lineage>
        <taxon>Bacteria</taxon>
        <taxon>Pseudomonadati</taxon>
        <taxon>Thermodesulfobacteriota</taxon>
        <taxon>Desulfarculia</taxon>
        <taxon>Desulfarculales</taxon>
        <taxon>Desulfarculaceae</taxon>
        <taxon>Desulfoferula</taxon>
    </lineage>
</organism>
<dbReference type="PANTHER" id="PTHR32347">
    <property type="entry name" value="EFFLUX SYSTEM COMPONENT YKNX-RELATED"/>
    <property type="match status" value="1"/>
</dbReference>
<dbReference type="InterPro" id="IPR058627">
    <property type="entry name" value="MdtA-like_C"/>
</dbReference>
<dbReference type="InterPro" id="IPR000014">
    <property type="entry name" value="PAS"/>
</dbReference>
<dbReference type="Proteomes" id="UP001366166">
    <property type="component" value="Chromosome"/>
</dbReference>
<dbReference type="Gene3D" id="1.10.287.470">
    <property type="entry name" value="Helix hairpin bin"/>
    <property type="match status" value="1"/>
</dbReference>
<sequence>MTEATLDYQKLVSGLPQGILGLGPRGEVLRMNPAAGRILGLDPDRASGRVFSELFADRLDEGEELFKTIASAQAKGTSVNGLVLPLAGAGGEESHIALSVTPLAGGESAVVLADVTRQEQVRRHHMKKQDQATSWALRLEQEKNRLEQLLRRNQRLRLWASVAIILIFAGLGYYAWTRIHLAGYEAGGLNGSGALAASGATYTLQPGPLSSSINLTGSIQPYETINLLSPFAGRVLERRFQYGQRVKKGELLLKLDTSDLELKLRDAQVEAIKAQEEFNKLVDWKNSPTVLQAQRELEKAKNDLEVTQQKLHEAEMLYKRGIIPLDELRSLKEQAKNQQISLDTLKDQLRTAIEKGQSKNILMAKLQKENAESKLAKISQEIKKGSITAPVVGVAIKPTGDDDKKSRVVEVGYEVAKGQVLLALGNLERLSVTTKVGELNVAKLRQGQKVAITSYAFPDLLLNGRIDSVSSQALPGGSGDPPSFEVRIITDQLTTDQQAGLRLGMSANLEVNVFDDPQALAVPIAAVHPCPQGGGNKVTLVGKGGACKEVSVKTGLTTEDKVQITDGLKPGDKVVVPAAAPEG</sequence>
<dbReference type="Gene3D" id="2.40.420.20">
    <property type="match status" value="1"/>
</dbReference>
<dbReference type="PROSITE" id="PS50112">
    <property type="entry name" value="PAS"/>
    <property type="match status" value="1"/>
</dbReference>
<evidence type="ECO:0000259" key="5">
    <source>
        <dbReference type="PROSITE" id="PS50112"/>
    </source>
</evidence>
<dbReference type="AlphaFoldDB" id="A0AAU9ETR2"/>
<dbReference type="InterPro" id="IPR013656">
    <property type="entry name" value="PAS_4"/>
</dbReference>
<evidence type="ECO:0000256" key="2">
    <source>
        <dbReference type="ARBA" id="ARBA00023054"/>
    </source>
</evidence>
<dbReference type="KEGG" id="dmp:FAK_09920"/>
<keyword evidence="2 3" id="KW-0175">Coiled coil</keyword>
<dbReference type="SUPFAM" id="SSF111369">
    <property type="entry name" value="HlyD-like secretion proteins"/>
    <property type="match status" value="1"/>
</dbReference>
<dbReference type="Gene3D" id="2.40.50.100">
    <property type="match status" value="1"/>
</dbReference>
<evidence type="ECO:0000313" key="6">
    <source>
        <dbReference type="EMBL" id="BEQ13926.1"/>
    </source>
</evidence>
<evidence type="ECO:0000256" key="1">
    <source>
        <dbReference type="ARBA" id="ARBA00004196"/>
    </source>
</evidence>
<evidence type="ECO:0000256" key="4">
    <source>
        <dbReference type="SAM" id="Phobius"/>
    </source>
</evidence>
<name>A0AAU9ETR2_9BACT</name>
<proteinExistence type="predicted"/>
<dbReference type="CDD" id="cd00130">
    <property type="entry name" value="PAS"/>
    <property type="match status" value="1"/>
</dbReference>
<feature type="domain" description="PAS" evidence="5">
    <location>
        <begin position="4"/>
        <end position="49"/>
    </location>
</feature>
<comment type="subcellular location">
    <subcellularLocation>
        <location evidence="1">Cell envelope</location>
    </subcellularLocation>
</comment>
<dbReference type="GO" id="GO:0030313">
    <property type="term" value="C:cell envelope"/>
    <property type="evidence" value="ECO:0007669"/>
    <property type="project" value="UniProtKB-SubCell"/>
</dbReference>
<dbReference type="InterPro" id="IPR050465">
    <property type="entry name" value="UPF0194_transport"/>
</dbReference>
<keyword evidence="7" id="KW-1185">Reference proteome</keyword>
<reference evidence="7" key="1">
    <citation type="journal article" date="2023" name="Arch. Microbiol.">
        <title>Desulfoferula mesophilus gen. nov. sp. nov., a mesophilic sulfate-reducing bacterium isolated from a brackish lake sediment.</title>
        <authorList>
            <person name="Watanabe T."/>
            <person name="Yabe T."/>
            <person name="Tsuji J.M."/>
            <person name="Fukui M."/>
        </authorList>
    </citation>
    <scope>NUCLEOTIDE SEQUENCE [LARGE SCALE GENOMIC DNA]</scope>
    <source>
        <strain evidence="7">12FAK</strain>
    </source>
</reference>
<gene>
    <name evidence="6" type="ORF">FAK_09920</name>
</gene>
<feature type="coiled-coil region" evidence="3">
    <location>
        <begin position="257"/>
        <end position="381"/>
    </location>
</feature>
<dbReference type="Pfam" id="PF08448">
    <property type="entry name" value="PAS_4"/>
    <property type="match status" value="1"/>
</dbReference>
<keyword evidence="4" id="KW-1133">Transmembrane helix</keyword>
<dbReference type="RefSeq" id="WP_338605656.1">
    <property type="nucleotide sequence ID" value="NZ_AP028679.1"/>
</dbReference>
<evidence type="ECO:0000256" key="3">
    <source>
        <dbReference type="SAM" id="Coils"/>
    </source>
</evidence>
<dbReference type="Pfam" id="PF25967">
    <property type="entry name" value="RND-MFP_C"/>
    <property type="match status" value="1"/>
</dbReference>
<feature type="transmembrane region" description="Helical" evidence="4">
    <location>
        <begin position="158"/>
        <end position="176"/>
    </location>
</feature>
<keyword evidence="4" id="KW-0472">Membrane</keyword>
<keyword evidence="4" id="KW-0812">Transmembrane</keyword>